<organism evidence="2 3">
    <name type="scientific">Dictyobacter vulcani</name>
    <dbReference type="NCBI Taxonomy" id="2607529"/>
    <lineage>
        <taxon>Bacteria</taxon>
        <taxon>Bacillati</taxon>
        <taxon>Chloroflexota</taxon>
        <taxon>Ktedonobacteria</taxon>
        <taxon>Ktedonobacterales</taxon>
        <taxon>Dictyobacteraceae</taxon>
        <taxon>Dictyobacter</taxon>
    </lineage>
</organism>
<dbReference type="EMBL" id="BKZW01000001">
    <property type="protein sequence ID" value="GER86636.1"/>
    <property type="molecule type" value="Genomic_DNA"/>
</dbReference>
<gene>
    <name evidence="2" type="ORF">KDW_07980</name>
</gene>
<proteinExistence type="predicted"/>
<evidence type="ECO:0000259" key="1">
    <source>
        <dbReference type="Pfam" id="PF01408"/>
    </source>
</evidence>
<feature type="domain" description="Gfo/Idh/MocA-like oxidoreductase N-terminal" evidence="1">
    <location>
        <begin position="6"/>
        <end position="61"/>
    </location>
</feature>
<protein>
    <recommendedName>
        <fullName evidence="1">Gfo/Idh/MocA-like oxidoreductase N-terminal domain-containing protein</fullName>
    </recommendedName>
</protein>
<dbReference type="InterPro" id="IPR000683">
    <property type="entry name" value="Gfo/Idh/MocA-like_OxRdtase_N"/>
</dbReference>
<keyword evidence="3" id="KW-1185">Reference proteome</keyword>
<dbReference type="Gene3D" id="3.40.50.720">
    <property type="entry name" value="NAD(P)-binding Rossmann-like Domain"/>
    <property type="match status" value="1"/>
</dbReference>
<reference evidence="2 3" key="1">
    <citation type="submission" date="2019-10" db="EMBL/GenBank/DDBJ databases">
        <title>Dictyobacter vulcani sp. nov., within the class Ktedonobacteria, isolated from soil of volcanic Mt. Zao.</title>
        <authorList>
            <person name="Zheng Y."/>
            <person name="Wang C.M."/>
            <person name="Sakai Y."/>
            <person name="Abe K."/>
            <person name="Yokota A."/>
            <person name="Yabe S."/>
        </authorList>
    </citation>
    <scope>NUCLEOTIDE SEQUENCE [LARGE SCALE GENOMIC DNA]</scope>
    <source>
        <strain evidence="2 3">W12</strain>
    </source>
</reference>
<dbReference type="Proteomes" id="UP000326912">
    <property type="component" value="Unassembled WGS sequence"/>
</dbReference>
<accession>A0A5J4KN65</accession>
<name>A0A5J4KN65_9CHLR</name>
<comment type="caution">
    <text evidence="2">The sequence shown here is derived from an EMBL/GenBank/DDBJ whole genome shotgun (WGS) entry which is preliminary data.</text>
</comment>
<evidence type="ECO:0000313" key="3">
    <source>
        <dbReference type="Proteomes" id="UP000326912"/>
    </source>
</evidence>
<dbReference type="GO" id="GO:0000166">
    <property type="term" value="F:nucleotide binding"/>
    <property type="evidence" value="ECO:0007669"/>
    <property type="project" value="InterPro"/>
</dbReference>
<dbReference type="SUPFAM" id="SSF51735">
    <property type="entry name" value="NAD(P)-binding Rossmann-fold domains"/>
    <property type="match status" value="1"/>
</dbReference>
<evidence type="ECO:0000313" key="2">
    <source>
        <dbReference type="EMBL" id="GER86636.1"/>
    </source>
</evidence>
<sequence>MDLTSLNVAIVGCGNIAGAYAKTLQPYPQIKLLGATDIDLARAEAYAATYGAKSILHWKRYLQMKRSIW</sequence>
<dbReference type="InterPro" id="IPR036291">
    <property type="entry name" value="NAD(P)-bd_dom_sf"/>
</dbReference>
<dbReference type="AlphaFoldDB" id="A0A5J4KN65"/>
<dbReference type="Pfam" id="PF01408">
    <property type="entry name" value="GFO_IDH_MocA"/>
    <property type="match status" value="1"/>
</dbReference>